<dbReference type="SUPFAM" id="SSF101874">
    <property type="entry name" value="YceI-like"/>
    <property type="match status" value="1"/>
</dbReference>
<dbReference type="PANTHER" id="PTHR34406:SF1">
    <property type="entry name" value="PROTEIN YCEI"/>
    <property type="match status" value="1"/>
</dbReference>
<reference evidence="3 4" key="1">
    <citation type="submission" date="2016-02" db="EMBL/GenBank/DDBJ databases">
        <title>Complete genome sequencing and analysis of ATSB10, Dyella thiooxydans isolated from rhizosphere soil of sunflower (Helianthus annuus L.).</title>
        <authorList>
            <person name="Lee Y."/>
            <person name="Hwangbo K."/>
            <person name="Chung H."/>
            <person name="Yoo J."/>
            <person name="Kim K.Y."/>
            <person name="Sa T.M."/>
            <person name="Um Y."/>
            <person name="Madhaiyan M."/>
        </authorList>
    </citation>
    <scope>NUCLEOTIDE SEQUENCE [LARGE SCALE GENOMIC DNA]</scope>
    <source>
        <strain evidence="3 4">ATSB10</strain>
    </source>
</reference>
<keyword evidence="4" id="KW-1185">Reference proteome</keyword>
<dbReference type="PANTHER" id="PTHR34406">
    <property type="entry name" value="PROTEIN YCEI"/>
    <property type="match status" value="1"/>
</dbReference>
<dbReference type="AlphaFoldDB" id="A0A160N489"/>
<evidence type="ECO:0000313" key="3">
    <source>
        <dbReference type="EMBL" id="AND70846.1"/>
    </source>
</evidence>
<protein>
    <submittedName>
        <fullName evidence="3">Polyisoprenoid-binding protein</fullName>
    </submittedName>
</protein>
<dbReference type="PATRIC" id="fig|445710.3.peg.3393"/>
<evidence type="ECO:0000313" key="4">
    <source>
        <dbReference type="Proteomes" id="UP000077255"/>
    </source>
</evidence>
<dbReference type="Gene3D" id="2.40.128.110">
    <property type="entry name" value="Lipid/polyisoprenoid-binding, YceI-like"/>
    <property type="match status" value="1"/>
</dbReference>
<sequence length="192" mass="20420">MRALKVFALAGLLGAAFAAQAAPQTFNLDPTHTVVTFTWNHLGFSNPSGYAALGSGTVVFDKANPSKSSVDVTLPVSGFDTHVAKLNEEFQSPAFFDAAKYPNAVFKSTKVQALGGDKYKVTGDLTLHGVTKPVVLTAHLNKLGMHPMAKVEAIAFDATGTLKRSDFGVSNYVPYVSDEIKLQITTEGEIAK</sequence>
<dbReference type="STRING" id="445710.ATSB10_33920"/>
<name>A0A160N489_9GAMM</name>
<keyword evidence="1" id="KW-0732">Signal</keyword>
<dbReference type="KEGG" id="dtx:ATSB10_33920"/>
<evidence type="ECO:0000256" key="1">
    <source>
        <dbReference type="SAM" id="SignalP"/>
    </source>
</evidence>
<organism evidence="3 4">
    <name type="scientific">Dyella thiooxydans</name>
    <dbReference type="NCBI Taxonomy" id="445710"/>
    <lineage>
        <taxon>Bacteria</taxon>
        <taxon>Pseudomonadati</taxon>
        <taxon>Pseudomonadota</taxon>
        <taxon>Gammaproteobacteria</taxon>
        <taxon>Lysobacterales</taxon>
        <taxon>Rhodanobacteraceae</taxon>
        <taxon>Dyella</taxon>
    </lineage>
</organism>
<dbReference type="InterPro" id="IPR036761">
    <property type="entry name" value="TTHA0802/YceI-like_sf"/>
</dbReference>
<dbReference type="Proteomes" id="UP000077255">
    <property type="component" value="Chromosome"/>
</dbReference>
<evidence type="ECO:0000259" key="2">
    <source>
        <dbReference type="SMART" id="SM00867"/>
    </source>
</evidence>
<feature type="domain" description="Lipid/polyisoprenoid-binding YceI-like" evidence="2">
    <location>
        <begin position="25"/>
        <end position="189"/>
    </location>
</feature>
<dbReference type="Pfam" id="PF04264">
    <property type="entry name" value="YceI"/>
    <property type="match status" value="1"/>
</dbReference>
<dbReference type="RefSeq" id="WP_063673829.1">
    <property type="nucleotide sequence ID" value="NZ_CP014841.1"/>
</dbReference>
<accession>A0A160N489</accession>
<dbReference type="InterPro" id="IPR007372">
    <property type="entry name" value="Lipid/polyisoprenoid-bd_YceI"/>
</dbReference>
<feature type="signal peptide" evidence="1">
    <location>
        <begin position="1"/>
        <end position="21"/>
    </location>
</feature>
<dbReference type="SMART" id="SM00867">
    <property type="entry name" value="YceI"/>
    <property type="match status" value="1"/>
</dbReference>
<proteinExistence type="predicted"/>
<dbReference type="OrthoDB" id="9811006at2"/>
<feature type="chain" id="PRO_5007818666" evidence="1">
    <location>
        <begin position="22"/>
        <end position="192"/>
    </location>
</feature>
<gene>
    <name evidence="3" type="ORF">ATSB10_33920</name>
</gene>
<dbReference type="EMBL" id="CP014841">
    <property type="protein sequence ID" value="AND70846.1"/>
    <property type="molecule type" value="Genomic_DNA"/>
</dbReference>